<dbReference type="Proteomes" id="UP001162802">
    <property type="component" value="Unassembled WGS sequence"/>
</dbReference>
<keyword evidence="4" id="KW-0966">Cell projection</keyword>
<dbReference type="Gene3D" id="3.40.1690.10">
    <property type="entry name" value="secretion proteins EscU"/>
    <property type="match status" value="1"/>
</dbReference>
<proteinExistence type="inferred from homology"/>
<keyword evidence="3" id="KW-1133">Transmembrane helix</keyword>
<dbReference type="InterPro" id="IPR006135">
    <property type="entry name" value="T3SS_substrate_exporter"/>
</dbReference>
<dbReference type="InterPro" id="IPR029025">
    <property type="entry name" value="T3SS_substrate_exporter_C"/>
</dbReference>
<dbReference type="SUPFAM" id="SSF160544">
    <property type="entry name" value="EscU C-terminal domain-like"/>
    <property type="match status" value="1"/>
</dbReference>
<evidence type="ECO:0000256" key="3">
    <source>
        <dbReference type="SAM" id="Phobius"/>
    </source>
</evidence>
<gene>
    <name evidence="4" type="ORF">MTR65_16310</name>
</gene>
<dbReference type="PANTHER" id="PTHR30531:SF12">
    <property type="entry name" value="FLAGELLAR BIOSYNTHETIC PROTEIN FLHB"/>
    <property type="match status" value="1"/>
</dbReference>
<keyword evidence="5" id="KW-1185">Reference proteome</keyword>
<keyword evidence="4" id="KW-0282">Flagellum</keyword>
<keyword evidence="4" id="KW-0969">Cilium</keyword>
<evidence type="ECO:0000313" key="4">
    <source>
        <dbReference type="EMBL" id="MCJ1962257.1"/>
    </source>
</evidence>
<keyword evidence="3" id="KW-0472">Membrane</keyword>
<comment type="similarity">
    <text evidence="1">Belongs to the type III secretion exporter family.</text>
</comment>
<feature type="transmembrane region" description="Helical" evidence="3">
    <location>
        <begin position="79"/>
        <end position="104"/>
    </location>
</feature>
<protein>
    <submittedName>
        <fullName evidence="4">Flagellar type III secretion system protein FlhB</fullName>
    </submittedName>
</protein>
<comment type="caution">
    <text evidence="4">The sequence shown here is derived from an EMBL/GenBank/DDBJ whole genome shotgun (WGS) entry which is preliminary data.</text>
</comment>
<feature type="region of interest" description="Disordered" evidence="2">
    <location>
        <begin position="1"/>
        <end position="22"/>
    </location>
</feature>
<keyword evidence="3" id="KW-0812">Transmembrane</keyword>
<dbReference type="RefSeq" id="WP_243802061.1">
    <property type="nucleotide sequence ID" value="NZ_JALHAT010000035.1"/>
</dbReference>
<accession>A0ABT0AGC4</accession>
<dbReference type="PRINTS" id="PR00950">
    <property type="entry name" value="TYPE3IMSPROT"/>
</dbReference>
<dbReference type="Gene3D" id="6.10.250.2080">
    <property type="match status" value="1"/>
</dbReference>
<dbReference type="Pfam" id="PF01312">
    <property type="entry name" value="Bac_export_2"/>
    <property type="match status" value="1"/>
</dbReference>
<evidence type="ECO:0000313" key="5">
    <source>
        <dbReference type="Proteomes" id="UP001162802"/>
    </source>
</evidence>
<dbReference type="PANTHER" id="PTHR30531">
    <property type="entry name" value="FLAGELLAR BIOSYNTHETIC PROTEIN FLHB"/>
    <property type="match status" value="1"/>
</dbReference>
<name>A0ABT0AGC4_9SPHN</name>
<organism evidence="4 5">
    <name type="scientific">Novosphingobium mangrovi</name>
    <name type="common">ex Hu et al. 2023</name>
    <dbReference type="NCBI Taxonomy" id="2930094"/>
    <lineage>
        <taxon>Bacteria</taxon>
        <taxon>Pseudomonadati</taxon>
        <taxon>Pseudomonadota</taxon>
        <taxon>Alphaproteobacteria</taxon>
        <taxon>Sphingomonadales</taxon>
        <taxon>Sphingomonadaceae</taxon>
        <taxon>Novosphingobium</taxon>
    </lineage>
</organism>
<dbReference type="EMBL" id="JALHAT010000035">
    <property type="protein sequence ID" value="MCJ1962257.1"/>
    <property type="molecule type" value="Genomic_DNA"/>
</dbReference>
<feature type="transmembrane region" description="Helical" evidence="3">
    <location>
        <begin position="188"/>
        <end position="209"/>
    </location>
</feature>
<sequence>MSESDGEKSFAPTQKRKRDAAKKGDVIRSRELGTAGAVAIGAIWLLLAGPWLLERLVRVLRSGFLFTPGAIDDFTPGTLLIQALIAALPPVFLLGVSVMLVSLLSQLGFGEGRWLASNLAFKGSRIDPMKGLKRMFGPNGLIEMVKGLAKVTLLGTIAWVWASDRLETLARLGRGNLLQELSYAWEELVLLLFWLAAGLTLIALLDLPVQLFRRLMRLKMTLQEVRDEQKDSEGAPEKKAAIKDRQRKIAMGALIPAMQEASFVLTNPTHFSVALSWNPDKAPAPILVAKGRGEKAMAIRELAAEYAVPTLEYPALARSVYYSTREKRMIREEHYVAVAAILAFVMALKRGETRTRPAVAVPVTLRFDSEGRLESAGP</sequence>
<feature type="transmembrane region" description="Helical" evidence="3">
    <location>
        <begin position="32"/>
        <end position="53"/>
    </location>
</feature>
<reference evidence="4" key="1">
    <citation type="submission" date="2022-03" db="EMBL/GenBank/DDBJ databases">
        <title>Identification of a novel bacterium isolated from mangrove sediments.</title>
        <authorList>
            <person name="Pan X."/>
        </authorList>
    </citation>
    <scope>NUCLEOTIDE SEQUENCE</scope>
    <source>
        <strain evidence="4">B2637</strain>
    </source>
</reference>
<evidence type="ECO:0000256" key="1">
    <source>
        <dbReference type="ARBA" id="ARBA00010690"/>
    </source>
</evidence>
<evidence type="ECO:0000256" key="2">
    <source>
        <dbReference type="SAM" id="MobiDB-lite"/>
    </source>
</evidence>